<accession>A0A8H6CE66</accession>
<dbReference type="Proteomes" id="UP000593566">
    <property type="component" value="Unassembled WGS sequence"/>
</dbReference>
<name>A0A8H6CE66_9LECA</name>
<feature type="compositionally biased region" description="Basic and acidic residues" evidence="1">
    <location>
        <begin position="13"/>
        <end position="25"/>
    </location>
</feature>
<dbReference type="GeneID" id="59330830"/>
<evidence type="ECO:0000313" key="3">
    <source>
        <dbReference type="Proteomes" id="UP000593566"/>
    </source>
</evidence>
<feature type="region of interest" description="Disordered" evidence="1">
    <location>
        <begin position="13"/>
        <end position="36"/>
    </location>
</feature>
<comment type="caution">
    <text evidence="2">The sequence shown here is derived from an EMBL/GenBank/DDBJ whole genome shotgun (WGS) entry which is preliminary data.</text>
</comment>
<proteinExistence type="predicted"/>
<keyword evidence="3" id="KW-1185">Reference proteome</keyword>
<evidence type="ECO:0000256" key="1">
    <source>
        <dbReference type="SAM" id="MobiDB-lite"/>
    </source>
</evidence>
<feature type="compositionally biased region" description="Polar residues" evidence="1">
    <location>
        <begin position="26"/>
        <end position="36"/>
    </location>
</feature>
<sequence length="130" mass="14205">MFLPSSTCVKDEKLKDNSPMKRDLSTENPSTKSHHYASSITNTIQIREIFSEIRSTITSDIDVLVITSAAYAASAANSLHLPSQVHAVSSETNFLDNCNLVRDFFVNAPEPDKDKVIPDISTAAAHALMP</sequence>
<dbReference type="RefSeq" id="XP_037150996.1">
    <property type="nucleotide sequence ID" value="XM_037293343.1"/>
</dbReference>
<evidence type="ECO:0000313" key="2">
    <source>
        <dbReference type="EMBL" id="KAF6221561.1"/>
    </source>
</evidence>
<organism evidence="2 3">
    <name type="scientific">Letharia lupina</name>
    <dbReference type="NCBI Taxonomy" id="560253"/>
    <lineage>
        <taxon>Eukaryota</taxon>
        <taxon>Fungi</taxon>
        <taxon>Dikarya</taxon>
        <taxon>Ascomycota</taxon>
        <taxon>Pezizomycotina</taxon>
        <taxon>Lecanoromycetes</taxon>
        <taxon>OSLEUM clade</taxon>
        <taxon>Lecanoromycetidae</taxon>
        <taxon>Lecanorales</taxon>
        <taxon>Lecanorineae</taxon>
        <taxon>Parmeliaceae</taxon>
        <taxon>Letharia</taxon>
    </lineage>
</organism>
<gene>
    <name evidence="2" type="ORF">HO133_002417</name>
</gene>
<reference evidence="2 3" key="1">
    <citation type="journal article" date="2020" name="Genomics">
        <title>Complete, high-quality genomes from long-read metagenomic sequencing of two wolf lichen thalli reveals enigmatic genome architecture.</title>
        <authorList>
            <person name="McKenzie S.K."/>
            <person name="Walston R.F."/>
            <person name="Allen J.L."/>
        </authorList>
    </citation>
    <scope>NUCLEOTIDE SEQUENCE [LARGE SCALE GENOMIC DNA]</scope>
    <source>
        <strain evidence="2">WasteWater1</strain>
    </source>
</reference>
<dbReference type="AlphaFoldDB" id="A0A8H6CE66"/>
<protein>
    <submittedName>
        <fullName evidence="2">Uncharacterized protein</fullName>
    </submittedName>
</protein>
<dbReference type="EMBL" id="JACCJB010000014">
    <property type="protein sequence ID" value="KAF6221561.1"/>
    <property type="molecule type" value="Genomic_DNA"/>
</dbReference>